<dbReference type="PANTHER" id="PTHR46173">
    <property type="entry name" value="CCA TRNA NUCLEOTIDYLTRANSFERASE 1, MITOCHONDRIAL"/>
    <property type="match status" value="1"/>
</dbReference>
<evidence type="ECO:0000256" key="5">
    <source>
        <dbReference type="ARBA" id="ARBA00022723"/>
    </source>
</evidence>
<evidence type="ECO:0000256" key="2">
    <source>
        <dbReference type="ARBA" id="ARBA00022679"/>
    </source>
</evidence>
<comment type="cofactor">
    <cofactor evidence="1">
        <name>Mg(2+)</name>
        <dbReference type="ChEBI" id="CHEBI:18420"/>
    </cofactor>
</comment>
<comment type="similarity">
    <text evidence="8">Belongs to the tRNA nucleotidyltransferase/poly(A) polymerase family.</text>
</comment>
<dbReference type="Proteomes" id="UP000182983">
    <property type="component" value="Unassembled WGS sequence"/>
</dbReference>
<evidence type="ECO:0000259" key="9">
    <source>
        <dbReference type="Pfam" id="PF01743"/>
    </source>
</evidence>
<evidence type="ECO:0000256" key="1">
    <source>
        <dbReference type="ARBA" id="ARBA00001946"/>
    </source>
</evidence>
<protein>
    <submittedName>
        <fullName evidence="11">Poly(A) polymerase</fullName>
    </submittedName>
</protein>
<proteinExistence type="inferred from homology"/>
<keyword evidence="5" id="KW-0479">Metal-binding</keyword>
<dbReference type="OrthoDB" id="9805698at2"/>
<keyword evidence="8" id="KW-0694">RNA-binding</keyword>
<dbReference type="InterPro" id="IPR032828">
    <property type="entry name" value="PolyA_RNA-bd"/>
</dbReference>
<evidence type="ECO:0000313" key="12">
    <source>
        <dbReference type="Proteomes" id="UP000182983"/>
    </source>
</evidence>
<evidence type="ECO:0000256" key="4">
    <source>
        <dbReference type="ARBA" id="ARBA00022695"/>
    </source>
</evidence>
<dbReference type="GO" id="GO:0008033">
    <property type="term" value="P:tRNA processing"/>
    <property type="evidence" value="ECO:0007669"/>
    <property type="project" value="UniProtKB-KW"/>
</dbReference>
<dbReference type="Pfam" id="PF01743">
    <property type="entry name" value="PolyA_pol"/>
    <property type="match status" value="1"/>
</dbReference>
<dbReference type="Gene3D" id="1.10.3090.10">
    <property type="entry name" value="cca-adding enzyme, domain 2"/>
    <property type="match status" value="1"/>
</dbReference>
<dbReference type="Pfam" id="PF12627">
    <property type="entry name" value="PolyA_pol_RNAbd"/>
    <property type="match status" value="1"/>
</dbReference>
<evidence type="ECO:0000256" key="7">
    <source>
        <dbReference type="ARBA" id="ARBA00022842"/>
    </source>
</evidence>
<accession>A0A1H6IYZ6</accession>
<dbReference type="InterPro" id="IPR002646">
    <property type="entry name" value="PolA_pol_head_dom"/>
</dbReference>
<dbReference type="EMBL" id="FNWO01000012">
    <property type="protein sequence ID" value="SEH51803.1"/>
    <property type="molecule type" value="Genomic_DNA"/>
</dbReference>
<keyword evidence="7" id="KW-0460">Magnesium</keyword>
<keyword evidence="6" id="KW-0547">Nucleotide-binding</keyword>
<dbReference type="CDD" id="cd05398">
    <property type="entry name" value="NT_ClassII-CCAase"/>
    <property type="match status" value="1"/>
</dbReference>
<reference evidence="12" key="1">
    <citation type="submission" date="2016-10" db="EMBL/GenBank/DDBJ databases">
        <authorList>
            <person name="Varghese N."/>
            <person name="Submissions S."/>
        </authorList>
    </citation>
    <scope>NUCLEOTIDE SEQUENCE [LARGE SCALE GENOMIC DNA]</scope>
    <source>
        <strain evidence="12">DSM 13234</strain>
    </source>
</reference>
<dbReference type="RefSeq" id="WP_074769528.1">
    <property type="nucleotide sequence ID" value="NZ_FNWO01000012.1"/>
</dbReference>
<sequence>MVAADPVPSEGPSLRSLAEPIGQLSPQDWMQAEETRAVIAALSADGAPVRFVGGCVRDSVRNRPVHDIDIATPDPPERVLALLDDAGIRAIPTGLAHGTVTALIGDAHFEITTLRRDVATDGRHAQVAFTDDWVADAARRDFTINALSADPAGRIFDPFNGLADLGAGRVCFVGNPLRRIEEDTLRLLRFFRFHAFYGRGAACDPAALAACRQMAPRLADLSGERVAAELLRLLGADDPATILLVMQGVGVLAVILPEGEDITRLRQLAWLERRGLVRPDIRPDPLRRLAALLGPDPAAARAVAARLKLSGADRDRLVALAAPMVAMTPALEPAARRRALRHLGRDLVRDLVLLAWARHRIGLVHADPVDSSGWVALLDQAAAWEPVALPLRGRDLLALGVPAGPEVGIMLARLDQWWEDKDFRPTRDECLEAARRAVAGSL</sequence>
<keyword evidence="2 8" id="KW-0808">Transferase</keyword>
<organism evidence="11 12">
    <name type="scientific">Magnetospirillum fulvum</name>
    <name type="common">Rhodospirillum fulvum</name>
    <dbReference type="NCBI Taxonomy" id="1082"/>
    <lineage>
        <taxon>Bacteria</taxon>
        <taxon>Pseudomonadati</taxon>
        <taxon>Pseudomonadota</taxon>
        <taxon>Alphaproteobacteria</taxon>
        <taxon>Rhodospirillales</taxon>
        <taxon>Rhodospirillaceae</taxon>
        <taxon>Magnetospirillum</taxon>
    </lineage>
</organism>
<dbReference type="GO" id="GO:0000049">
    <property type="term" value="F:tRNA binding"/>
    <property type="evidence" value="ECO:0007669"/>
    <property type="project" value="TreeGrafter"/>
</dbReference>
<evidence type="ECO:0000256" key="6">
    <source>
        <dbReference type="ARBA" id="ARBA00022741"/>
    </source>
</evidence>
<dbReference type="GO" id="GO:0016779">
    <property type="term" value="F:nucleotidyltransferase activity"/>
    <property type="evidence" value="ECO:0007669"/>
    <property type="project" value="UniProtKB-KW"/>
</dbReference>
<dbReference type="SUPFAM" id="SSF81891">
    <property type="entry name" value="Poly A polymerase C-terminal region-like"/>
    <property type="match status" value="1"/>
</dbReference>
<dbReference type="PANTHER" id="PTHR46173:SF1">
    <property type="entry name" value="CCA TRNA NUCLEOTIDYLTRANSFERASE 1, MITOCHONDRIAL"/>
    <property type="match status" value="1"/>
</dbReference>
<name>A0A1H6IYZ6_MAGFU</name>
<dbReference type="InterPro" id="IPR050264">
    <property type="entry name" value="Bact_CCA-adding_enz_type3_sf"/>
</dbReference>
<keyword evidence="12" id="KW-1185">Reference proteome</keyword>
<evidence type="ECO:0000313" key="11">
    <source>
        <dbReference type="EMBL" id="SEH51803.1"/>
    </source>
</evidence>
<feature type="domain" description="Poly A polymerase head" evidence="9">
    <location>
        <begin position="50"/>
        <end position="170"/>
    </location>
</feature>
<dbReference type="AlphaFoldDB" id="A0A1H6IYZ6"/>
<gene>
    <name evidence="11" type="ORF">SAMN04244559_02749</name>
</gene>
<dbReference type="Gene3D" id="3.30.460.10">
    <property type="entry name" value="Beta Polymerase, domain 2"/>
    <property type="match status" value="1"/>
</dbReference>
<keyword evidence="3" id="KW-0819">tRNA processing</keyword>
<dbReference type="GO" id="GO:0046872">
    <property type="term" value="F:metal ion binding"/>
    <property type="evidence" value="ECO:0007669"/>
    <property type="project" value="UniProtKB-KW"/>
</dbReference>
<evidence type="ECO:0000256" key="3">
    <source>
        <dbReference type="ARBA" id="ARBA00022694"/>
    </source>
</evidence>
<dbReference type="GO" id="GO:0000166">
    <property type="term" value="F:nucleotide binding"/>
    <property type="evidence" value="ECO:0007669"/>
    <property type="project" value="UniProtKB-KW"/>
</dbReference>
<feature type="domain" description="tRNA nucleotidyltransferase/poly(A) polymerase RNA and SrmB- binding" evidence="10">
    <location>
        <begin position="204"/>
        <end position="259"/>
    </location>
</feature>
<dbReference type="SUPFAM" id="SSF81301">
    <property type="entry name" value="Nucleotidyltransferase"/>
    <property type="match status" value="1"/>
</dbReference>
<evidence type="ECO:0000256" key="8">
    <source>
        <dbReference type="RuleBase" id="RU003953"/>
    </source>
</evidence>
<keyword evidence="4" id="KW-0548">Nucleotidyltransferase</keyword>
<evidence type="ECO:0000259" key="10">
    <source>
        <dbReference type="Pfam" id="PF12627"/>
    </source>
</evidence>
<dbReference type="InterPro" id="IPR043519">
    <property type="entry name" value="NT_sf"/>
</dbReference>